<dbReference type="AlphaFoldDB" id="A0A0U5EZA5"/>
<dbReference type="EMBL" id="LN609302">
    <property type="protein sequence ID" value="CEF53255.1"/>
    <property type="molecule type" value="Genomic_DNA"/>
</dbReference>
<accession>A0A0U5EZA5</accession>
<evidence type="ECO:0000313" key="1">
    <source>
        <dbReference type="EMBL" id="CEF53255.1"/>
    </source>
</evidence>
<proteinExistence type="predicted"/>
<dbReference type="Proteomes" id="UP000068250">
    <property type="component" value="Chromosome I"/>
</dbReference>
<gene>
    <name evidence="1" type="ORF">AGA_115</name>
</gene>
<reference evidence="2" key="1">
    <citation type="submission" date="2014-09" db="EMBL/GenBank/DDBJ databases">
        <authorList>
            <person name="Illeghems K.G."/>
        </authorList>
    </citation>
    <scope>NUCLEOTIDE SEQUENCE [LARGE SCALE GENOMIC DNA]</scope>
    <source>
        <strain evidence="2">LMG 23848T</strain>
    </source>
</reference>
<evidence type="ECO:0000313" key="2">
    <source>
        <dbReference type="Proteomes" id="UP000068250"/>
    </source>
</evidence>
<organism evidence="1 2">
    <name type="scientific">Acetobacter ghanensis</name>
    <dbReference type="NCBI Taxonomy" id="431306"/>
    <lineage>
        <taxon>Bacteria</taxon>
        <taxon>Pseudomonadati</taxon>
        <taxon>Pseudomonadota</taxon>
        <taxon>Alphaproteobacteria</taxon>
        <taxon>Acetobacterales</taxon>
        <taxon>Acetobacteraceae</taxon>
        <taxon>Acetobacter</taxon>
    </lineage>
</organism>
<sequence>MEMGELSIKGGAIRITQIKTGAYLELLMPARLIEAIDAMATLQKRNIVQFCAD</sequence>
<name>A0A0U5EZA5_9PROT</name>
<dbReference type="PATRIC" id="fig|431306.5.peg.57"/>
<protein>
    <submittedName>
        <fullName evidence="1">Uncharacterized protein</fullName>
    </submittedName>
</protein>